<keyword evidence="3" id="KW-0731">Sigma factor</keyword>
<evidence type="ECO:0000256" key="4">
    <source>
        <dbReference type="ARBA" id="ARBA00023163"/>
    </source>
</evidence>
<dbReference type="SUPFAM" id="SSF88946">
    <property type="entry name" value="Sigma2 domain of RNA polymerase sigma factors"/>
    <property type="match status" value="1"/>
</dbReference>
<dbReference type="NCBIfam" id="TIGR02937">
    <property type="entry name" value="sigma70-ECF"/>
    <property type="match status" value="1"/>
</dbReference>
<dbReference type="Pfam" id="PF04542">
    <property type="entry name" value="Sigma70_r2"/>
    <property type="match status" value="1"/>
</dbReference>
<evidence type="ECO:0000313" key="9">
    <source>
        <dbReference type="Proteomes" id="UP001181622"/>
    </source>
</evidence>
<dbReference type="CDD" id="cd06171">
    <property type="entry name" value="Sigma70_r4"/>
    <property type="match status" value="1"/>
</dbReference>
<gene>
    <name evidence="8" type="ORF">IHQ68_13305</name>
</gene>
<dbReference type="InterPro" id="IPR039425">
    <property type="entry name" value="RNA_pol_sigma-70-like"/>
</dbReference>
<organism evidence="8 9">
    <name type="scientific">Chelatococcus sambhunathii</name>
    <dbReference type="NCBI Taxonomy" id="363953"/>
    <lineage>
        <taxon>Bacteria</taxon>
        <taxon>Pseudomonadati</taxon>
        <taxon>Pseudomonadota</taxon>
        <taxon>Alphaproteobacteria</taxon>
        <taxon>Hyphomicrobiales</taxon>
        <taxon>Chelatococcaceae</taxon>
        <taxon>Chelatococcus</taxon>
    </lineage>
</organism>
<dbReference type="Pfam" id="PF08281">
    <property type="entry name" value="Sigma70_r4_2"/>
    <property type="match status" value="1"/>
</dbReference>
<dbReference type="Gene3D" id="1.10.1740.10">
    <property type="match status" value="1"/>
</dbReference>
<evidence type="ECO:0000256" key="3">
    <source>
        <dbReference type="ARBA" id="ARBA00023082"/>
    </source>
</evidence>
<comment type="similarity">
    <text evidence="1">Belongs to the sigma-70 factor family. ECF subfamily.</text>
</comment>
<dbReference type="PANTHER" id="PTHR43133:SF25">
    <property type="entry name" value="RNA POLYMERASE SIGMA FACTOR RFAY-RELATED"/>
    <property type="match status" value="1"/>
</dbReference>
<comment type="caution">
    <text evidence="8">The sequence shown here is derived from an EMBL/GenBank/DDBJ whole genome shotgun (WGS) entry which is preliminary data.</text>
</comment>
<feature type="domain" description="RNA polymerase sigma-70 region 2" evidence="6">
    <location>
        <begin position="64"/>
        <end position="128"/>
    </location>
</feature>
<dbReference type="PANTHER" id="PTHR43133">
    <property type="entry name" value="RNA POLYMERASE ECF-TYPE SIGMA FACTO"/>
    <property type="match status" value="1"/>
</dbReference>
<feature type="region of interest" description="Disordered" evidence="5">
    <location>
        <begin position="29"/>
        <end position="56"/>
    </location>
</feature>
<feature type="compositionally biased region" description="Pro residues" evidence="5">
    <location>
        <begin position="39"/>
        <end position="56"/>
    </location>
</feature>
<dbReference type="SUPFAM" id="SSF88659">
    <property type="entry name" value="Sigma3 and sigma4 domains of RNA polymerase sigma factors"/>
    <property type="match status" value="1"/>
</dbReference>
<dbReference type="InterPro" id="IPR014284">
    <property type="entry name" value="RNA_pol_sigma-70_dom"/>
</dbReference>
<name>A0ABU1DHQ6_9HYPH</name>
<dbReference type="Proteomes" id="UP001181622">
    <property type="component" value="Unassembled WGS sequence"/>
</dbReference>
<dbReference type="InterPro" id="IPR036388">
    <property type="entry name" value="WH-like_DNA-bd_sf"/>
</dbReference>
<evidence type="ECO:0000256" key="1">
    <source>
        <dbReference type="ARBA" id="ARBA00010641"/>
    </source>
</evidence>
<sequence>MCHLRIAPLAKSGDIIQLPRRFEPRTASQLNTPVLLPARPKPAPAAPRLQRPPRPQPLRDQVVSLLPALRAFARSLTRNAADADDLVQDAVTKSLSNLHQFTAGTNFKAWLFTILRNSYLSDQKKRGRRRLSSIDVQDADLGTAAPQPWICASAELREALERLPEGQREALLMIGGMGLSYEEYAEISGCRIGTVKSRLNRARARIAELLDAESANDAV</sequence>
<accession>A0ABU1DHQ6</accession>
<evidence type="ECO:0000259" key="7">
    <source>
        <dbReference type="Pfam" id="PF08281"/>
    </source>
</evidence>
<dbReference type="InterPro" id="IPR013249">
    <property type="entry name" value="RNA_pol_sigma70_r4_t2"/>
</dbReference>
<dbReference type="Gene3D" id="1.10.10.10">
    <property type="entry name" value="Winged helix-like DNA-binding domain superfamily/Winged helix DNA-binding domain"/>
    <property type="match status" value="1"/>
</dbReference>
<dbReference type="InterPro" id="IPR013325">
    <property type="entry name" value="RNA_pol_sigma_r2"/>
</dbReference>
<evidence type="ECO:0000313" key="8">
    <source>
        <dbReference type="EMBL" id="MDR4307596.1"/>
    </source>
</evidence>
<feature type="domain" description="RNA polymerase sigma factor 70 region 4 type 2" evidence="7">
    <location>
        <begin position="154"/>
        <end position="206"/>
    </location>
</feature>
<reference evidence="8" key="1">
    <citation type="submission" date="2020-10" db="EMBL/GenBank/DDBJ databases">
        <authorList>
            <person name="Abbas A."/>
            <person name="Razzaq R."/>
            <person name="Waqas M."/>
            <person name="Abbas N."/>
            <person name="Nielsen T.K."/>
            <person name="Hansen L.H."/>
            <person name="Hussain S."/>
            <person name="Shahid M."/>
        </authorList>
    </citation>
    <scope>NUCLEOTIDE SEQUENCE</scope>
    <source>
        <strain evidence="8">S14</strain>
    </source>
</reference>
<dbReference type="EMBL" id="JADBEO010000028">
    <property type="protein sequence ID" value="MDR4307596.1"/>
    <property type="molecule type" value="Genomic_DNA"/>
</dbReference>
<proteinExistence type="inferred from homology"/>
<evidence type="ECO:0000256" key="2">
    <source>
        <dbReference type="ARBA" id="ARBA00023015"/>
    </source>
</evidence>
<keyword evidence="2" id="KW-0805">Transcription regulation</keyword>
<evidence type="ECO:0000259" key="6">
    <source>
        <dbReference type="Pfam" id="PF04542"/>
    </source>
</evidence>
<protein>
    <submittedName>
        <fullName evidence="8">Sigma-70 family RNA polymerase sigma factor</fullName>
    </submittedName>
</protein>
<keyword evidence="4" id="KW-0804">Transcription</keyword>
<keyword evidence="9" id="KW-1185">Reference proteome</keyword>
<dbReference type="InterPro" id="IPR007627">
    <property type="entry name" value="RNA_pol_sigma70_r2"/>
</dbReference>
<evidence type="ECO:0000256" key="5">
    <source>
        <dbReference type="SAM" id="MobiDB-lite"/>
    </source>
</evidence>
<dbReference type="InterPro" id="IPR013324">
    <property type="entry name" value="RNA_pol_sigma_r3/r4-like"/>
</dbReference>